<accession>A0ABP0W549</accession>
<evidence type="ECO:0000313" key="2">
    <source>
        <dbReference type="Proteomes" id="UP001497444"/>
    </source>
</evidence>
<name>A0ABP0W549_9BRYO</name>
<reference evidence="1" key="1">
    <citation type="submission" date="2024-02" db="EMBL/GenBank/DDBJ databases">
        <authorList>
            <consortium name="ELIXIR-Norway"/>
            <consortium name="Elixir Norway"/>
        </authorList>
    </citation>
    <scope>NUCLEOTIDE SEQUENCE</scope>
</reference>
<proteinExistence type="predicted"/>
<sequence length="105" mass="11883">MMHHDCKRKNKNTRAKGGKEGAWCLSLQLFPGSDRVLQIFFSGARRALLKGLFFWFFLDQVSSSLLSFPDVPTIISVYILGEVSSTLWVKLIRCNTCTLVPLMVT</sequence>
<organism evidence="1 2">
    <name type="scientific">Sphagnum jensenii</name>
    <dbReference type="NCBI Taxonomy" id="128206"/>
    <lineage>
        <taxon>Eukaryota</taxon>
        <taxon>Viridiplantae</taxon>
        <taxon>Streptophyta</taxon>
        <taxon>Embryophyta</taxon>
        <taxon>Bryophyta</taxon>
        <taxon>Sphagnophytina</taxon>
        <taxon>Sphagnopsida</taxon>
        <taxon>Sphagnales</taxon>
        <taxon>Sphagnaceae</taxon>
        <taxon>Sphagnum</taxon>
    </lineage>
</organism>
<gene>
    <name evidence="1" type="ORF">CSSPJE1EN1_LOCUS7050</name>
</gene>
<dbReference type="Proteomes" id="UP001497444">
    <property type="component" value="Chromosome 14"/>
</dbReference>
<evidence type="ECO:0000313" key="1">
    <source>
        <dbReference type="EMBL" id="CAK9261572.1"/>
    </source>
</evidence>
<protein>
    <submittedName>
        <fullName evidence="1">Uncharacterized protein</fullName>
    </submittedName>
</protein>
<keyword evidence="2" id="KW-1185">Reference proteome</keyword>
<dbReference type="EMBL" id="OZ020109">
    <property type="protein sequence ID" value="CAK9261572.1"/>
    <property type="molecule type" value="Genomic_DNA"/>
</dbReference>